<dbReference type="CDD" id="cd01650">
    <property type="entry name" value="RT_nLTR_like"/>
    <property type="match status" value="1"/>
</dbReference>
<name>A0A8T2CP44_ARASU</name>
<dbReference type="PANTHER" id="PTHR33116">
    <property type="entry name" value="REVERSE TRANSCRIPTASE ZINC-BINDING DOMAIN-CONTAINING PROTEIN-RELATED-RELATED"/>
    <property type="match status" value="1"/>
</dbReference>
<dbReference type="AlphaFoldDB" id="A0A8T2CP44"/>
<keyword evidence="2" id="KW-0695">RNA-directed DNA polymerase</keyword>
<dbReference type="OrthoDB" id="1938625at2759"/>
<evidence type="ECO:0000259" key="1">
    <source>
        <dbReference type="PROSITE" id="PS50878"/>
    </source>
</evidence>
<dbReference type="GO" id="GO:0003964">
    <property type="term" value="F:RNA-directed DNA polymerase activity"/>
    <property type="evidence" value="ECO:0007669"/>
    <property type="project" value="UniProtKB-KW"/>
</dbReference>
<dbReference type="PANTHER" id="PTHR33116:SF80">
    <property type="entry name" value="REVERSE TRANSCRIPTASE ZINC-BINDING DOMAIN-CONTAINING PROTEIN"/>
    <property type="match status" value="1"/>
</dbReference>
<comment type="caution">
    <text evidence="2">The sequence shown here is derived from an EMBL/GenBank/DDBJ whole genome shotgun (WGS) entry which is preliminary data.</text>
</comment>
<sequence>MLWKDLQYHHDSPLFQNKAWLICGDFNEILEIDDHSLSLSTPVVPAGMRDFQDLIRHCELTDLSYHGQRYTWCNKRQEGVICKKLDRVLVSKTWIQQYAQSYSVFEPGGCSDHMRCRFYISEGEKRVKRPFKFVNTLTTFSGYHQKLEEQWRTSPSLFHSTSAMHRFSKKLKGLKPHLRKMGKQMYGAISTRTKEAYTKLCDLQAATMNNPSTQAVDEEAKAYEKWKTLSDIEEGFLPKGVNSTILALIPKKKEAKVMKDYRPISCCNVLYKVISKILANRLKIILPKFISPNQSAFIKDRLLIENLLLATEIIKDYHKDSVSPRCAMKIDISKAFDSIQWGFLLKTLQALDFPEQYIRWIQTCVTTASFSVQVNGELAGYFNSERGLRQGCSLSPYLFVVCMNVLSSMIDKAARNKSIGYHPKCKQMQLTHLCFADDLMVFVEGNKKSIEGALSVFEEFAIHSGLKISLEKSTLYMAGVSEAAKEEIMQQFPFENGALPVRYLGLPLLKKRMKAADYLPLIEKIRSHISSWTARSLSFAGRLQLLSSVTFSLTNFWIAAFRLPKACIREIDKLCSAFLWSGPSLNPKKAKVSWSDVCTPKSEGGLGLRSIEEANKVCILKLIWRILSAKGSLWVDWVKRYLIRSGSFWAVKETSTCGSWIWKKLLKYRDAAKKFYRVEVKNGETTSFWYDSWSTFGYLHELLGERGCVDLGIPISSTVREVMEMTRRRKHRQPILNSVEEEVKKQKQSRNELEQDVALWRGKNGCYKRKFISKETWMQIREAKPQMESHKEIWFTYATPRASGGTAIKSVHDKLASNLEDTCRQRLRQNEKLPA</sequence>
<keyword evidence="3" id="KW-1185">Reference proteome</keyword>
<dbReference type="Pfam" id="PF00078">
    <property type="entry name" value="RVT_1"/>
    <property type="match status" value="1"/>
</dbReference>
<dbReference type="Proteomes" id="UP000694251">
    <property type="component" value="Chromosome 6"/>
</dbReference>
<gene>
    <name evidence="2" type="ORF">ISN44_As06g035650</name>
</gene>
<keyword evidence="2" id="KW-0548">Nucleotidyltransferase</keyword>
<feature type="domain" description="Reverse transcriptase" evidence="1">
    <location>
        <begin position="230"/>
        <end position="508"/>
    </location>
</feature>
<evidence type="ECO:0000313" key="3">
    <source>
        <dbReference type="Proteomes" id="UP000694251"/>
    </source>
</evidence>
<accession>A0A8T2CP44</accession>
<dbReference type="PROSITE" id="PS50878">
    <property type="entry name" value="RT_POL"/>
    <property type="match status" value="1"/>
</dbReference>
<reference evidence="2 3" key="1">
    <citation type="submission" date="2020-12" db="EMBL/GenBank/DDBJ databases">
        <title>Concerted genomic and epigenomic changes stabilize Arabidopsis allopolyploids.</title>
        <authorList>
            <person name="Chen Z."/>
        </authorList>
    </citation>
    <scope>NUCLEOTIDE SEQUENCE [LARGE SCALE GENOMIC DNA]</scope>
    <source>
        <strain evidence="2">As9502</strain>
        <tissue evidence="2">Leaf</tissue>
    </source>
</reference>
<dbReference type="EMBL" id="JAEFBJ010000006">
    <property type="protein sequence ID" value="KAG7599383.1"/>
    <property type="molecule type" value="Genomic_DNA"/>
</dbReference>
<protein>
    <submittedName>
        <fullName evidence="2">Reverse transcriptase domain</fullName>
    </submittedName>
</protein>
<evidence type="ECO:0000313" key="2">
    <source>
        <dbReference type="EMBL" id="KAG7599383.1"/>
    </source>
</evidence>
<proteinExistence type="predicted"/>
<keyword evidence="2" id="KW-0808">Transferase</keyword>
<dbReference type="InterPro" id="IPR000477">
    <property type="entry name" value="RT_dom"/>
</dbReference>
<organism evidence="2 3">
    <name type="scientific">Arabidopsis suecica</name>
    <name type="common">Swedish thale-cress</name>
    <name type="synonym">Cardaminopsis suecica</name>
    <dbReference type="NCBI Taxonomy" id="45249"/>
    <lineage>
        <taxon>Eukaryota</taxon>
        <taxon>Viridiplantae</taxon>
        <taxon>Streptophyta</taxon>
        <taxon>Embryophyta</taxon>
        <taxon>Tracheophyta</taxon>
        <taxon>Spermatophyta</taxon>
        <taxon>Magnoliopsida</taxon>
        <taxon>eudicotyledons</taxon>
        <taxon>Gunneridae</taxon>
        <taxon>Pentapetalae</taxon>
        <taxon>rosids</taxon>
        <taxon>malvids</taxon>
        <taxon>Brassicales</taxon>
        <taxon>Brassicaceae</taxon>
        <taxon>Camelineae</taxon>
        <taxon>Arabidopsis</taxon>
    </lineage>
</organism>